<reference evidence="1 2" key="1">
    <citation type="journal article" date="2018" name="Genome Biol. Evol.">
        <title>Partnering With a Pest: Genomes of Hemlock Woolly Adelgid Symbionts Reveal Atypical Nutritional Provisioning Patterns in Dual-Obligate Bacteria.</title>
        <authorList>
            <person name="Weglarz K.M."/>
            <person name="Havill N.P."/>
            <person name="Burke G.R."/>
            <person name="von Dohlen C.D."/>
        </authorList>
    </citation>
    <scope>NUCLEOTIDE SEQUENCE [LARGE SCALE GENOMIC DNA]</scope>
    <source>
        <strain evidence="1 2">HWA_ENA</strain>
    </source>
</reference>
<dbReference type="EMBL" id="CP026512">
    <property type="protein sequence ID" value="QAX81553.1"/>
    <property type="molecule type" value="Genomic_DNA"/>
</dbReference>
<name>A0ABX5R894_9PSED</name>
<protein>
    <submittedName>
        <fullName evidence="1">Uncharacterized protein</fullName>
    </submittedName>
</protein>
<evidence type="ECO:0000313" key="1">
    <source>
        <dbReference type="EMBL" id="QAX81553.1"/>
    </source>
</evidence>
<sequence>MVVIIMSRSRDYKVILSGTVDYNLQAQFKLSRCGLSSFKSMLICINAL</sequence>
<keyword evidence="2" id="KW-1185">Reference proteome</keyword>
<evidence type="ECO:0000313" key="2">
    <source>
        <dbReference type="Proteomes" id="UP000288953"/>
    </source>
</evidence>
<organism evidence="1 2">
    <name type="scientific">Candidatus Pseudomonas adelgestsugas</name>
    <dbReference type="NCBI Taxonomy" id="1302376"/>
    <lineage>
        <taxon>Bacteria</taxon>
        <taxon>Pseudomonadati</taxon>
        <taxon>Pseudomonadota</taxon>
        <taxon>Gammaproteobacteria</taxon>
        <taxon>Pseudomonadales</taxon>
        <taxon>Pseudomonadaceae</taxon>
        <taxon>Pseudomonas</taxon>
    </lineage>
</organism>
<accession>A0ABX5R894</accession>
<proteinExistence type="predicted"/>
<dbReference type="Proteomes" id="UP000288953">
    <property type="component" value="Chromosome"/>
</dbReference>
<gene>
    <name evidence="1" type="ORF">C3B55_00189</name>
</gene>